<feature type="transmembrane region" description="Helical" evidence="2">
    <location>
        <begin position="370"/>
        <end position="394"/>
    </location>
</feature>
<evidence type="ECO:0000313" key="4">
    <source>
        <dbReference type="Proteomes" id="UP000028840"/>
    </source>
</evidence>
<dbReference type="VEuPathDB" id="ToxoDB:TGVAND_288710"/>
<reference evidence="3 4" key="1">
    <citation type="submission" date="2014-08" db="EMBL/GenBank/DDBJ databases">
        <authorList>
            <person name="Sibley D."/>
            <person name="Venepally P."/>
            <person name="Karamycheva S."/>
            <person name="Hadjithomas M."/>
            <person name="Khan A."/>
            <person name="Brunk B."/>
            <person name="Roos D."/>
            <person name="Caler E."/>
            <person name="Lorenzi H."/>
        </authorList>
    </citation>
    <scope>NUCLEOTIDE SEQUENCE [LARGE SCALE GENOMIC DNA]</scope>
    <source>
        <strain evidence="3 4">VAND</strain>
    </source>
</reference>
<reference evidence="3 4" key="2">
    <citation type="journal article" date="2015" name="Eukaryot. Cell">
        <title>Genetic mapping reveals that sinefungin resistance in Toxoplasma gondii is controlled by a putative amino acid transporter locus that can be used as a negative selectable marker.</title>
        <authorList>
            <person name="Behnke M.S."/>
            <person name="Khan A."/>
            <person name="Sibley L.D."/>
        </authorList>
    </citation>
    <scope>NUCLEOTIDE SEQUENCE [LARGE SCALE GENOMIC DNA]</scope>
    <source>
        <strain evidence="3 4">VAND</strain>
    </source>
</reference>
<dbReference type="EMBL" id="AEYJ02000601">
    <property type="protein sequence ID" value="KFH08836.1"/>
    <property type="molecule type" value="Genomic_DNA"/>
</dbReference>
<feature type="region of interest" description="Disordered" evidence="1">
    <location>
        <begin position="138"/>
        <end position="158"/>
    </location>
</feature>
<name>A0A086Q8A4_TOXGO</name>
<comment type="caution">
    <text evidence="3">The sequence shown here is derived from an EMBL/GenBank/DDBJ whole genome shotgun (WGS) entry which is preliminary data.</text>
</comment>
<organism evidence="3 4">
    <name type="scientific">Toxoplasma gondii VAND</name>
    <dbReference type="NCBI Taxonomy" id="933077"/>
    <lineage>
        <taxon>Eukaryota</taxon>
        <taxon>Sar</taxon>
        <taxon>Alveolata</taxon>
        <taxon>Apicomplexa</taxon>
        <taxon>Conoidasida</taxon>
        <taxon>Coccidia</taxon>
        <taxon>Eucoccidiorida</taxon>
        <taxon>Eimeriorina</taxon>
        <taxon>Sarcocystidae</taxon>
        <taxon>Toxoplasma</taxon>
    </lineage>
</organism>
<keyword evidence="2" id="KW-1133">Transmembrane helix</keyword>
<feature type="compositionally biased region" description="Low complexity" evidence="1">
    <location>
        <begin position="590"/>
        <end position="603"/>
    </location>
</feature>
<evidence type="ECO:0000256" key="2">
    <source>
        <dbReference type="SAM" id="Phobius"/>
    </source>
</evidence>
<dbReference type="AlphaFoldDB" id="A0A086Q8A4"/>
<gene>
    <name evidence="3" type="ORF">TGVAND_288710</name>
</gene>
<protein>
    <submittedName>
        <fullName evidence="3">Putative transmembrane protein</fullName>
    </submittedName>
</protein>
<evidence type="ECO:0000256" key="1">
    <source>
        <dbReference type="SAM" id="MobiDB-lite"/>
    </source>
</evidence>
<dbReference type="Proteomes" id="UP000028840">
    <property type="component" value="Unassembled WGS sequence"/>
</dbReference>
<keyword evidence="2 3" id="KW-0812">Transmembrane</keyword>
<evidence type="ECO:0000313" key="3">
    <source>
        <dbReference type="EMBL" id="KFH08836.1"/>
    </source>
</evidence>
<proteinExistence type="predicted"/>
<feature type="compositionally biased region" description="Basic and acidic residues" evidence="1">
    <location>
        <begin position="605"/>
        <end position="620"/>
    </location>
</feature>
<sequence>MVALRLFHPPRRRGAFSEICSPVCFLSLTRQRRQRDASLSLLSLRSSLSLRIPLSLSSFLSASSVSGCSLPSRSLPEFASRSAVSSAGCTYTQCIPSSRLQRRGASTASLRALHESAESARVRRVAAKPCGASVVCSLSSSSSSSPSRSRGLLSSPVVSGEKHPRCGVVWGKEATRTLRQASGGKIRLYRSEAEMTNSLLMHSTLPPLRDAIASSQASANEKRQVCTGCDSLSRALLFRPRHSSFSVLGGGPASRLFSSSKPPGTEDSTDSLPGVRTPSSSPDLPEEGSEPAGSAVIRRPEKDIRVGAGESLIEAMVEQSLKEAEEKALHARRHQGIELYPGGPVDRYGPPRDPSTLLLEPHKLTREERWFQIFFVAAPWIFFLCMLSAPILLAQYHVKKLGERASLARQVAEELMETSDADFFRLCTFQDLREVVEQPLHAFLCFLHPDTISSQVVAPLLRDVASLFKRLGIRASVALVDLSAGVPERMQSELPAALAPHGQLLLPFAFGGQQAAVVDFAETWTAAEIVKAVAAEVPGAQAAMPHTQELDDICEQLSDCLFSLAFVDGDSRASDAASPAFRSSENDPLAAGSHSAESSPSSATDGDKETRERIGGERDALSNPLARVRELNLIGDGGREALRKCQDAREKLRSLGVQQSH</sequence>
<keyword evidence="2" id="KW-0472">Membrane</keyword>
<feature type="region of interest" description="Disordered" evidence="1">
    <location>
        <begin position="575"/>
        <end position="622"/>
    </location>
</feature>
<accession>A0A086Q8A4</accession>
<feature type="region of interest" description="Disordered" evidence="1">
    <location>
        <begin position="249"/>
        <end position="300"/>
    </location>
</feature>
<dbReference type="OrthoDB" id="443883at2759"/>